<proteinExistence type="inferred from homology"/>
<dbReference type="Pfam" id="PF02534">
    <property type="entry name" value="T4SS-DNA_transf"/>
    <property type="match status" value="1"/>
</dbReference>
<dbReference type="CDD" id="cd01127">
    <property type="entry name" value="TrwB_TraG_TraD_VirD4"/>
    <property type="match status" value="1"/>
</dbReference>
<dbReference type="SUPFAM" id="SSF52540">
    <property type="entry name" value="P-loop containing nucleoside triphosphate hydrolases"/>
    <property type="match status" value="1"/>
</dbReference>
<keyword evidence="8" id="KW-1185">Reference proteome</keyword>
<protein>
    <submittedName>
        <fullName evidence="7">Type IV secretory system Conjugative DNA transfer</fullName>
    </submittedName>
</protein>
<dbReference type="InterPro" id="IPR027417">
    <property type="entry name" value="P-loop_NTPase"/>
</dbReference>
<gene>
    <name evidence="7" type="ORF">SAMN06295885_0760</name>
</gene>
<dbReference type="Gene3D" id="3.40.50.300">
    <property type="entry name" value="P-loop containing nucleotide triphosphate hydrolases"/>
    <property type="match status" value="1"/>
</dbReference>
<evidence type="ECO:0000313" key="8">
    <source>
        <dbReference type="Proteomes" id="UP000193711"/>
    </source>
</evidence>
<dbReference type="PANTHER" id="PTHR37937">
    <property type="entry name" value="CONJUGATIVE TRANSFER: DNA TRANSPORT"/>
    <property type="match status" value="1"/>
</dbReference>
<sequence>MPWIGPVWRASHAVATGMVRASENAATSIAAGLSSRAARRGVLGPGDAPPMDGGTDGYYDYRGVLGIGSVPPGLRDGEFPLGRFLHPTRGYLGRTALPAAAMERNAAVIGPPGSGKTQSFLVPWIVAGLRAGYSVATVDVRGDLHREIREQVDREGRAVGVRARSLDYGDPSRSVSWNWVAELSDDGDVDNAVGSILGRSAPPNTDPYFFNQDMMLLRGVLELARDSPRRGRITTQSLLAMLRDREVFASTIQRYPGSAGAERLRPMLSLSPDDLDRRVSGVIGRLDVLARPTLARVSTRPEFFVDEVLSEPQLFTVVAPVRDGQMAQMLSALFFSRLLYHAYERFGSTAPGVPLLLVLDEAPQLAERIDIATVLSLARAAGVTVILAMQDVGQFADENERTAILSNCGTLVTVGSVSDASARVVSARLGEHPVLATSSTRAPGSRGGTTFTRSTTTAPVLGMREIMHPPFGVRPAMVHSRELSSRPFFVEAERA</sequence>
<dbReference type="RefSeq" id="WP_085475234.1">
    <property type="nucleotide sequence ID" value="NZ_FXBM01000001.1"/>
</dbReference>
<accession>A0A1X7N5G3</accession>
<dbReference type="STRING" id="1891671.SAMN06295885_0760"/>
<evidence type="ECO:0000256" key="4">
    <source>
        <dbReference type="ARBA" id="ARBA00022692"/>
    </source>
</evidence>
<comment type="subcellular location">
    <subcellularLocation>
        <location evidence="1">Cell membrane</location>
        <topology evidence="1">Multi-pass membrane protein</topology>
    </subcellularLocation>
</comment>
<evidence type="ECO:0000256" key="3">
    <source>
        <dbReference type="ARBA" id="ARBA00022475"/>
    </source>
</evidence>
<evidence type="ECO:0000256" key="2">
    <source>
        <dbReference type="ARBA" id="ARBA00008806"/>
    </source>
</evidence>
<dbReference type="GO" id="GO:0005886">
    <property type="term" value="C:plasma membrane"/>
    <property type="evidence" value="ECO:0007669"/>
    <property type="project" value="UniProtKB-SubCell"/>
</dbReference>
<keyword evidence="3" id="KW-1003">Cell membrane</keyword>
<keyword evidence="5" id="KW-1133">Transmembrane helix</keyword>
<dbReference type="InterPro" id="IPR003688">
    <property type="entry name" value="TraG/VirD4"/>
</dbReference>
<evidence type="ECO:0000256" key="6">
    <source>
        <dbReference type="ARBA" id="ARBA00023136"/>
    </source>
</evidence>
<comment type="similarity">
    <text evidence="2">Belongs to the VirD4/TraG family.</text>
</comment>
<organism evidence="7 8">
    <name type="scientific">Rathayibacter oskolensis</name>
    <dbReference type="NCBI Taxonomy" id="1891671"/>
    <lineage>
        <taxon>Bacteria</taxon>
        <taxon>Bacillati</taxon>
        <taxon>Actinomycetota</taxon>
        <taxon>Actinomycetes</taxon>
        <taxon>Micrococcales</taxon>
        <taxon>Microbacteriaceae</taxon>
        <taxon>Rathayibacter</taxon>
    </lineage>
</organism>
<name>A0A1X7N5G3_9MICO</name>
<dbReference type="OrthoDB" id="3258326at2"/>
<dbReference type="InterPro" id="IPR051539">
    <property type="entry name" value="T4SS-coupling_protein"/>
</dbReference>
<evidence type="ECO:0000313" key="7">
    <source>
        <dbReference type="EMBL" id="SMH32611.1"/>
    </source>
</evidence>
<dbReference type="EMBL" id="FXBM01000001">
    <property type="protein sequence ID" value="SMH32611.1"/>
    <property type="molecule type" value="Genomic_DNA"/>
</dbReference>
<dbReference type="AlphaFoldDB" id="A0A1X7N5G3"/>
<dbReference type="Proteomes" id="UP000193711">
    <property type="component" value="Unassembled WGS sequence"/>
</dbReference>
<reference evidence="8" key="1">
    <citation type="submission" date="2017-04" db="EMBL/GenBank/DDBJ databases">
        <authorList>
            <person name="Varghese N."/>
            <person name="Submissions S."/>
        </authorList>
    </citation>
    <scope>NUCLEOTIDE SEQUENCE [LARGE SCALE GENOMIC DNA]</scope>
    <source>
        <strain evidence="8">VKM Ac-2121</strain>
    </source>
</reference>
<evidence type="ECO:0000256" key="5">
    <source>
        <dbReference type="ARBA" id="ARBA00022989"/>
    </source>
</evidence>
<evidence type="ECO:0000256" key="1">
    <source>
        <dbReference type="ARBA" id="ARBA00004651"/>
    </source>
</evidence>
<keyword evidence="6" id="KW-0472">Membrane</keyword>
<keyword evidence="4" id="KW-0812">Transmembrane</keyword>
<dbReference type="PANTHER" id="PTHR37937:SF1">
    <property type="entry name" value="CONJUGATIVE TRANSFER: DNA TRANSPORT"/>
    <property type="match status" value="1"/>
</dbReference>